<dbReference type="InterPro" id="IPR000326">
    <property type="entry name" value="PAP2/HPO"/>
</dbReference>
<comment type="subcellular location">
    <subcellularLocation>
        <location evidence="1">Cell membrane</location>
        <topology evidence="1">Multi-pass membrane protein</topology>
    </subcellularLocation>
</comment>
<evidence type="ECO:0000313" key="8">
    <source>
        <dbReference type="EMBL" id="MBF6300156.1"/>
    </source>
</evidence>
<dbReference type="EMBL" id="JADLQX010000016">
    <property type="protein sequence ID" value="MBF6300156.1"/>
    <property type="molecule type" value="Genomic_DNA"/>
</dbReference>
<keyword evidence="6" id="KW-0472">Membrane</keyword>
<keyword evidence="2" id="KW-1003">Cell membrane</keyword>
<evidence type="ECO:0000313" key="9">
    <source>
        <dbReference type="Proteomes" id="UP000702209"/>
    </source>
</evidence>
<dbReference type="SMART" id="SM00014">
    <property type="entry name" value="acidPPc"/>
    <property type="match status" value="1"/>
</dbReference>
<dbReference type="InterPro" id="IPR016064">
    <property type="entry name" value="NAD/diacylglycerol_kinase_sf"/>
</dbReference>
<name>A0ABS0CU89_9NOCA</name>
<keyword evidence="9" id="KW-1185">Reference proteome</keyword>
<feature type="domain" description="DAGKc" evidence="7">
    <location>
        <begin position="246"/>
        <end position="373"/>
    </location>
</feature>
<dbReference type="Pfam" id="PF01569">
    <property type="entry name" value="PAP2"/>
    <property type="match status" value="1"/>
</dbReference>
<dbReference type="PANTHER" id="PTHR14969">
    <property type="entry name" value="SPHINGOSINE-1-PHOSPHATE PHOSPHOHYDROLASE"/>
    <property type="match status" value="1"/>
</dbReference>
<protein>
    <submittedName>
        <fullName evidence="8">Phosphatase PAP2 family protein</fullName>
    </submittedName>
</protein>
<evidence type="ECO:0000256" key="6">
    <source>
        <dbReference type="ARBA" id="ARBA00023136"/>
    </source>
</evidence>
<dbReference type="SUPFAM" id="SSF111331">
    <property type="entry name" value="NAD kinase/diacylglycerol kinase-like"/>
    <property type="match status" value="1"/>
</dbReference>
<evidence type="ECO:0000256" key="1">
    <source>
        <dbReference type="ARBA" id="ARBA00004651"/>
    </source>
</evidence>
<evidence type="ECO:0000256" key="2">
    <source>
        <dbReference type="ARBA" id="ARBA00022475"/>
    </source>
</evidence>
<dbReference type="CDD" id="cd01610">
    <property type="entry name" value="PAP2_like"/>
    <property type="match status" value="1"/>
</dbReference>
<evidence type="ECO:0000256" key="5">
    <source>
        <dbReference type="ARBA" id="ARBA00022989"/>
    </source>
</evidence>
<accession>A0ABS0CU89</accession>
<comment type="caution">
    <text evidence="8">The sequence shown here is derived from an EMBL/GenBank/DDBJ whole genome shotgun (WGS) entry which is preliminary data.</text>
</comment>
<evidence type="ECO:0000256" key="4">
    <source>
        <dbReference type="ARBA" id="ARBA00022801"/>
    </source>
</evidence>
<proteinExistence type="predicted"/>
<dbReference type="Pfam" id="PF00781">
    <property type="entry name" value="DAGK_cat"/>
    <property type="match status" value="1"/>
</dbReference>
<reference evidence="8 9" key="1">
    <citation type="submission" date="2020-10" db="EMBL/GenBank/DDBJ databases">
        <title>Identification of Nocardia species via Next-generation sequencing and recognition of intraspecies genetic diversity.</title>
        <authorList>
            <person name="Li P."/>
            <person name="Li P."/>
            <person name="Lu B."/>
        </authorList>
    </citation>
    <scope>NUCLEOTIDE SEQUENCE [LARGE SCALE GENOMIC DNA]</scope>
    <source>
        <strain evidence="8 9">BJ06-0157</strain>
    </source>
</reference>
<keyword evidence="5" id="KW-1133">Transmembrane helix</keyword>
<dbReference type="PROSITE" id="PS50146">
    <property type="entry name" value="DAGK"/>
    <property type="match status" value="1"/>
</dbReference>
<organism evidence="8 9">
    <name type="scientific">Nocardia amamiensis</name>
    <dbReference type="NCBI Taxonomy" id="404578"/>
    <lineage>
        <taxon>Bacteria</taxon>
        <taxon>Bacillati</taxon>
        <taxon>Actinomycetota</taxon>
        <taxon>Actinomycetes</taxon>
        <taxon>Mycobacteriales</taxon>
        <taxon>Nocardiaceae</taxon>
        <taxon>Nocardia</taxon>
    </lineage>
</organism>
<sequence length="567" mass="61553">MDCASCSCRSTISTVRRPAPWKRAARYPSACAAWFAKSRTVVGNLERVSSWVRRKFHRVGRFDRAVGGAVAGLPASLVDHSLLRLTNSADFSGLWLIFAAVLATRKGATRRAALRGVVSVAGASLTVNAGLKTLIARRRPAAELVPMHRRLSPAPTSSSFPSGHAACAAAFATAVALESPRTAVVVAPLAAAVAYSRVHTGVHWSSDVLVGAAVGSGIALATQRWWPVRESDEAQARPVREVPTLVEGKGLVVMVNPVSGDPNYDPTADIVAALPAATVLRTERDLDCAEQLEQAIAEHTEPVLAVGVAGGDGTVAAVAAVALRHQLPLVVIPTGTLNHFARDLGVYDLREVIDSTGVGEAVAVDIASVEYDDETGSRTRYLINTASLGTYPDLVQLREKWQQRWGKWPAFAAALVVTLRRAEPIEIYLDGRWQRVWFLFVGNGPYHPHGAVPAFRDRLDAGLLDIRWLRADLRWSRTRAVLALLLAAIGHSKVYGERQLTELYVQLPTPEALATDGEVIGKATRLRFAIAGQLAAYRRDESNPLWADRTRPHHRRSPWLRDAFRAR</sequence>
<dbReference type="PANTHER" id="PTHR14969:SF62">
    <property type="entry name" value="DECAPRENYLPHOSPHORYL-5-PHOSPHORIBOSE PHOSPHATASE RV3807C-RELATED"/>
    <property type="match status" value="1"/>
</dbReference>
<dbReference type="SUPFAM" id="SSF48317">
    <property type="entry name" value="Acid phosphatase/Vanadium-dependent haloperoxidase"/>
    <property type="match status" value="1"/>
</dbReference>
<dbReference type="InterPro" id="IPR036938">
    <property type="entry name" value="PAP2/HPO_sf"/>
</dbReference>
<evidence type="ECO:0000256" key="3">
    <source>
        <dbReference type="ARBA" id="ARBA00022692"/>
    </source>
</evidence>
<dbReference type="SMART" id="SM00046">
    <property type="entry name" value="DAGKc"/>
    <property type="match status" value="1"/>
</dbReference>
<dbReference type="Gene3D" id="1.20.144.10">
    <property type="entry name" value="Phosphatidic acid phosphatase type 2/haloperoxidase"/>
    <property type="match status" value="1"/>
</dbReference>
<dbReference type="Gene3D" id="3.40.50.10330">
    <property type="entry name" value="Probable inorganic polyphosphate/atp-NAD kinase, domain 1"/>
    <property type="match status" value="1"/>
</dbReference>
<dbReference type="Gene3D" id="2.60.200.40">
    <property type="match status" value="1"/>
</dbReference>
<evidence type="ECO:0000259" key="7">
    <source>
        <dbReference type="PROSITE" id="PS50146"/>
    </source>
</evidence>
<dbReference type="InterPro" id="IPR017438">
    <property type="entry name" value="ATP-NAD_kinase_N"/>
</dbReference>
<gene>
    <name evidence="8" type="ORF">IU459_21790</name>
</gene>
<keyword evidence="3" id="KW-0812">Transmembrane</keyword>
<dbReference type="Proteomes" id="UP000702209">
    <property type="component" value="Unassembled WGS sequence"/>
</dbReference>
<keyword evidence="4" id="KW-0378">Hydrolase</keyword>
<dbReference type="InterPro" id="IPR001206">
    <property type="entry name" value="Diacylglycerol_kinase_cat_dom"/>
</dbReference>